<feature type="coiled-coil region" evidence="1">
    <location>
        <begin position="125"/>
        <end position="180"/>
    </location>
</feature>
<evidence type="ECO:0000313" key="3">
    <source>
        <dbReference type="Proteomes" id="UP001527099"/>
    </source>
</evidence>
<dbReference type="EMBL" id="JAMDMX010000011">
    <property type="protein sequence ID" value="MCY9692207.1"/>
    <property type="molecule type" value="Genomic_DNA"/>
</dbReference>
<organism evidence="2 3">
    <name type="scientific">Paenibacillus alginolyticus</name>
    <dbReference type="NCBI Taxonomy" id="59839"/>
    <lineage>
        <taxon>Bacteria</taxon>
        <taxon>Bacillati</taxon>
        <taxon>Bacillota</taxon>
        <taxon>Bacilli</taxon>
        <taxon>Bacillales</taxon>
        <taxon>Paenibacillaceae</taxon>
        <taxon>Paenibacillus</taxon>
    </lineage>
</organism>
<evidence type="ECO:0000313" key="2">
    <source>
        <dbReference type="EMBL" id="MCY9692207.1"/>
    </source>
</evidence>
<dbReference type="Proteomes" id="UP001527099">
    <property type="component" value="Unassembled WGS sequence"/>
</dbReference>
<evidence type="ECO:0000256" key="1">
    <source>
        <dbReference type="SAM" id="Coils"/>
    </source>
</evidence>
<proteinExistence type="predicted"/>
<protein>
    <submittedName>
        <fullName evidence="2">Uncharacterized protein</fullName>
    </submittedName>
</protein>
<keyword evidence="3" id="KW-1185">Reference proteome</keyword>
<comment type="caution">
    <text evidence="2">The sequence shown here is derived from an EMBL/GenBank/DDBJ whole genome shotgun (WGS) entry which is preliminary data.</text>
</comment>
<reference evidence="2 3" key="1">
    <citation type="submission" date="2022-05" db="EMBL/GenBank/DDBJ databases">
        <title>Genome Sequencing of Bee-Associated Microbes.</title>
        <authorList>
            <person name="Dunlap C."/>
        </authorList>
    </citation>
    <scope>NUCLEOTIDE SEQUENCE [LARGE SCALE GENOMIC DNA]</scope>
    <source>
        <strain evidence="2 3">NRRL B-14421</strain>
    </source>
</reference>
<sequence>MVDELDIDTIVASFVVKYAINSGNYEGLRPQIRKQLADLEEFIQNNINEQKEISTRIKELKLSVLKVSDGSGVARSTINVNSDTLKVYIEQRINEIQVSDDILSINKTKNQNEENGFLKDYLNKTQDHLVMNEIYELKIEELENEIRNMNRTQEGMVLEISRLQRENDSLQHELRKNRMKNVVPIGKS</sequence>
<accession>A0ABT4G7P4</accession>
<name>A0ABT4G7P4_9BACL</name>
<gene>
    <name evidence="2" type="ORF">M5X19_04675</name>
</gene>
<dbReference type="RefSeq" id="WP_268613796.1">
    <property type="nucleotide sequence ID" value="NZ_JAMDMX010000011.1"/>
</dbReference>
<keyword evidence="1" id="KW-0175">Coiled coil</keyword>